<comment type="caution">
    <text evidence="2">The sequence shown here is derived from an EMBL/GenBank/DDBJ whole genome shotgun (WGS) entry which is preliminary data.</text>
</comment>
<reference evidence="2 3" key="1">
    <citation type="submission" date="2017-10" db="EMBL/GenBank/DDBJ databases">
        <title>Comparative genomics in systemic dimorphic fungi from Ajellomycetaceae.</title>
        <authorList>
            <person name="Munoz J.F."/>
            <person name="Mcewen J.G."/>
            <person name="Clay O.K."/>
            <person name="Cuomo C.A."/>
        </authorList>
    </citation>
    <scope>NUCLEOTIDE SEQUENCE [LARGE SCALE GENOMIC DNA]</scope>
    <source>
        <strain evidence="2 3">UAMH7299</strain>
    </source>
</reference>
<dbReference type="STRING" id="1447883.A0A2B7XTN5"/>
<feature type="compositionally biased region" description="Polar residues" evidence="1">
    <location>
        <begin position="20"/>
        <end position="39"/>
    </location>
</feature>
<feature type="compositionally biased region" description="Basic residues" evidence="1">
    <location>
        <begin position="1"/>
        <end position="15"/>
    </location>
</feature>
<feature type="region of interest" description="Disordered" evidence="1">
    <location>
        <begin position="260"/>
        <end position="283"/>
    </location>
</feature>
<protein>
    <recommendedName>
        <fullName evidence="4">Tafazzin</fullName>
    </recommendedName>
</protein>
<sequence length="514" mass="57179">MPKKYHKRSNRKPRYAVHPSLQSFTGTRQNDSGTGSNERSVNELLHNLRLSHIPDPDAEITQRPSPSAVASKSVPPSIRDILNIPQAPAPRPRSHAVAVGTRRVRRPAGPAAPTSWLSPTTPPANDQGSDTLADSGNIQRKSPPRLDQLPGIDFPAPHTLQHAVLKAMARNWDFHLVYDNVWLADLPTRVKQLLLSYIAVYTDHAGIRVGMRGLRPLFLESVDDSGSIDVYDDVTRLDLSCALGRWITLKQLRQELKQRVDESAGPAAQKDAQQAADPPTSWEDEAEAVEQRPLATPSSTSITMYTRFKNLRYLSLARPNPGAADWNSLLKLVAHLPTLTHLSLAHWPYPSITSSAVDAPSVLRSLSRTTYCLKWLDLEGCDSWIINLLPLATEVVNGRGPDEPLSSSGPEWNGSWRGVEWLGLGPGWFPKLEPEDDDASITASMDSQNAGEYSEEERAMRRSSERTMYRKMIQTATMVRDCIRRIRRDAKGKWPDVSLGPESEELRDSVCQNL</sequence>
<evidence type="ECO:0000313" key="3">
    <source>
        <dbReference type="Proteomes" id="UP000224634"/>
    </source>
</evidence>
<dbReference type="EMBL" id="PDNA01000122">
    <property type="protein sequence ID" value="PGH12133.1"/>
    <property type="molecule type" value="Genomic_DNA"/>
</dbReference>
<dbReference type="OrthoDB" id="193467at2759"/>
<feature type="region of interest" description="Disordered" evidence="1">
    <location>
        <begin position="1"/>
        <end position="42"/>
    </location>
</feature>
<feature type="compositionally biased region" description="Low complexity" evidence="1">
    <location>
        <begin position="264"/>
        <end position="279"/>
    </location>
</feature>
<feature type="region of interest" description="Disordered" evidence="1">
    <location>
        <begin position="55"/>
        <end position="145"/>
    </location>
</feature>
<dbReference type="AlphaFoldDB" id="A0A2B7XTN5"/>
<feature type="region of interest" description="Disordered" evidence="1">
    <location>
        <begin position="445"/>
        <end position="465"/>
    </location>
</feature>
<evidence type="ECO:0008006" key="4">
    <source>
        <dbReference type="Google" id="ProtNLM"/>
    </source>
</evidence>
<dbReference type="SUPFAM" id="SSF52047">
    <property type="entry name" value="RNI-like"/>
    <property type="match status" value="1"/>
</dbReference>
<feature type="compositionally biased region" description="Basic and acidic residues" evidence="1">
    <location>
        <begin position="456"/>
        <end position="465"/>
    </location>
</feature>
<evidence type="ECO:0000256" key="1">
    <source>
        <dbReference type="SAM" id="MobiDB-lite"/>
    </source>
</evidence>
<feature type="compositionally biased region" description="Low complexity" evidence="1">
    <location>
        <begin position="64"/>
        <end position="77"/>
    </location>
</feature>
<proteinExistence type="predicted"/>
<keyword evidence="3" id="KW-1185">Reference proteome</keyword>
<feature type="compositionally biased region" description="Polar residues" evidence="1">
    <location>
        <begin position="115"/>
        <end position="140"/>
    </location>
</feature>
<dbReference type="Proteomes" id="UP000224634">
    <property type="component" value="Unassembled WGS sequence"/>
</dbReference>
<organism evidence="2 3">
    <name type="scientific">Polytolypa hystricis (strain UAMH7299)</name>
    <dbReference type="NCBI Taxonomy" id="1447883"/>
    <lineage>
        <taxon>Eukaryota</taxon>
        <taxon>Fungi</taxon>
        <taxon>Dikarya</taxon>
        <taxon>Ascomycota</taxon>
        <taxon>Pezizomycotina</taxon>
        <taxon>Eurotiomycetes</taxon>
        <taxon>Eurotiomycetidae</taxon>
        <taxon>Onygenales</taxon>
        <taxon>Onygenales incertae sedis</taxon>
        <taxon>Polytolypa</taxon>
    </lineage>
</organism>
<accession>A0A2B7XTN5</accession>
<evidence type="ECO:0000313" key="2">
    <source>
        <dbReference type="EMBL" id="PGH12133.1"/>
    </source>
</evidence>
<name>A0A2B7XTN5_POLH7</name>
<feature type="region of interest" description="Disordered" evidence="1">
    <location>
        <begin position="493"/>
        <end position="514"/>
    </location>
</feature>
<feature type="compositionally biased region" description="Low complexity" evidence="1">
    <location>
        <begin position="96"/>
        <end position="114"/>
    </location>
</feature>
<gene>
    <name evidence="2" type="ORF">AJ80_06854</name>
</gene>